<dbReference type="AlphaFoldDB" id="A0A916X9N4"/>
<organism evidence="9 10">
    <name type="scientific">Pedobacter quisquiliarum</name>
    <dbReference type="NCBI Taxonomy" id="1834438"/>
    <lineage>
        <taxon>Bacteria</taxon>
        <taxon>Pseudomonadati</taxon>
        <taxon>Bacteroidota</taxon>
        <taxon>Sphingobacteriia</taxon>
        <taxon>Sphingobacteriales</taxon>
        <taxon>Sphingobacteriaceae</taxon>
        <taxon>Pedobacter</taxon>
    </lineage>
</organism>
<keyword evidence="4" id="KW-0472">Membrane</keyword>
<dbReference type="InterPro" id="IPR012944">
    <property type="entry name" value="SusD_RagB_dom"/>
</dbReference>
<evidence type="ECO:0008006" key="11">
    <source>
        <dbReference type="Google" id="ProtNLM"/>
    </source>
</evidence>
<proteinExistence type="inferred from homology"/>
<evidence type="ECO:0000259" key="7">
    <source>
        <dbReference type="Pfam" id="PF07980"/>
    </source>
</evidence>
<comment type="subcellular location">
    <subcellularLocation>
        <location evidence="1">Cell outer membrane</location>
    </subcellularLocation>
</comment>
<keyword evidence="5" id="KW-0998">Cell outer membrane</keyword>
<comment type="similarity">
    <text evidence="2">Belongs to the SusD family.</text>
</comment>
<evidence type="ECO:0000256" key="2">
    <source>
        <dbReference type="ARBA" id="ARBA00006275"/>
    </source>
</evidence>
<dbReference type="InterPro" id="IPR033985">
    <property type="entry name" value="SusD-like_N"/>
</dbReference>
<evidence type="ECO:0000259" key="8">
    <source>
        <dbReference type="Pfam" id="PF14322"/>
    </source>
</evidence>
<dbReference type="InterPro" id="IPR011990">
    <property type="entry name" value="TPR-like_helical_dom_sf"/>
</dbReference>
<feature type="chain" id="PRO_5037990327" description="Starch-binding associating with outer membrane" evidence="6">
    <location>
        <begin position="22"/>
        <end position="554"/>
    </location>
</feature>
<dbReference type="GO" id="GO:0009279">
    <property type="term" value="C:cell outer membrane"/>
    <property type="evidence" value="ECO:0007669"/>
    <property type="project" value="UniProtKB-SubCell"/>
</dbReference>
<evidence type="ECO:0000256" key="5">
    <source>
        <dbReference type="ARBA" id="ARBA00023237"/>
    </source>
</evidence>
<feature type="domain" description="RagB/SusD" evidence="7">
    <location>
        <begin position="281"/>
        <end position="554"/>
    </location>
</feature>
<evidence type="ECO:0000313" key="9">
    <source>
        <dbReference type="EMBL" id="GGC55242.1"/>
    </source>
</evidence>
<dbReference type="Gene3D" id="1.25.40.390">
    <property type="match status" value="1"/>
</dbReference>
<keyword evidence="3 6" id="KW-0732">Signal</keyword>
<dbReference type="EMBL" id="BMIL01000002">
    <property type="protein sequence ID" value="GGC55242.1"/>
    <property type="molecule type" value="Genomic_DNA"/>
</dbReference>
<dbReference type="RefSeq" id="WP_188625367.1">
    <property type="nucleotide sequence ID" value="NZ_BMIL01000002.1"/>
</dbReference>
<evidence type="ECO:0000256" key="1">
    <source>
        <dbReference type="ARBA" id="ARBA00004442"/>
    </source>
</evidence>
<dbReference type="CDD" id="cd08977">
    <property type="entry name" value="SusD"/>
    <property type="match status" value="1"/>
</dbReference>
<feature type="signal peptide" evidence="6">
    <location>
        <begin position="1"/>
        <end position="21"/>
    </location>
</feature>
<gene>
    <name evidence="9" type="ORF">GCM10011387_06060</name>
</gene>
<dbReference type="Pfam" id="PF14322">
    <property type="entry name" value="SusD-like_3"/>
    <property type="match status" value="1"/>
</dbReference>
<keyword evidence="10" id="KW-1185">Reference proteome</keyword>
<sequence length="554" mass="61824">MITKKITWVLGIAFLASTAYSCKKVLDVKPTNFVSDEAVFKDITLTSQFVTNIYSSLLSGFDRRDAGLGQDWSVGFGLLDMATDDIEAHASLNVNLVQAGDLNPTNFNFGIEMWQANYVLIRKANTLLARIDAVETTDAALKARLKAEARFLRAFGYAELVKAFGGVPLITTEQMVSDDLSVPRSSYDECMQFIVSECDAAAADLPLSYSDAELGRATKGAAMSLKARMLLYYASPLNNTANDSKRWADAASAAKAVMDLGVYDTHPDYYRLFMDKTGNREVIFAKKYARPGRTHETAWKLAMSIEAPSVIGGAWGAFHATQNFVDAYEMKDGKSITDPSSSYNKNNPYVNRDSRLDKSVLRNGSSWKGVTVETFEGGNANKPTNGDRTKTGYGLKKFIDEKYISADAVYQGGDNDWIYMRFAEILLIYAEAQNEVAGADGSVLAAINRVRARSGQPALTAMGQSQMREKIRNERRVELAFEEHRFFDVRRWKLGSTYFNQPVKRVKILKNADGSFTYTDENIENRGYKEHYNLLPIPQMELERNNKLVQNPGY</sequence>
<feature type="domain" description="SusD-like N-terminal" evidence="8">
    <location>
        <begin position="83"/>
        <end position="231"/>
    </location>
</feature>
<reference evidence="9" key="1">
    <citation type="journal article" date="2014" name="Int. J. Syst. Evol. Microbiol.">
        <title>Complete genome sequence of Corynebacterium casei LMG S-19264T (=DSM 44701T), isolated from a smear-ripened cheese.</title>
        <authorList>
            <consortium name="US DOE Joint Genome Institute (JGI-PGF)"/>
            <person name="Walter F."/>
            <person name="Albersmeier A."/>
            <person name="Kalinowski J."/>
            <person name="Ruckert C."/>
        </authorList>
    </citation>
    <scope>NUCLEOTIDE SEQUENCE</scope>
    <source>
        <strain evidence="9">CGMCC 1.15343</strain>
    </source>
</reference>
<accession>A0A916X9N4</accession>
<evidence type="ECO:0000256" key="4">
    <source>
        <dbReference type="ARBA" id="ARBA00023136"/>
    </source>
</evidence>
<dbReference type="PROSITE" id="PS51257">
    <property type="entry name" value="PROKAR_LIPOPROTEIN"/>
    <property type="match status" value="1"/>
</dbReference>
<name>A0A916X9N4_9SPHI</name>
<protein>
    <recommendedName>
        <fullName evidence="11">Starch-binding associating with outer membrane</fullName>
    </recommendedName>
</protein>
<dbReference type="Pfam" id="PF07980">
    <property type="entry name" value="SusD_RagB"/>
    <property type="match status" value="1"/>
</dbReference>
<reference evidence="9" key="2">
    <citation type="submission" date="2020-09" db="EMBL/GenBank/DDBJ databases">
        <authorList>
            <person name="Sun Q."/>
            <person name="Zhou Y."/>
        </authorList>
    </citation>
    <scope>NUCLEOTIDE SEQUENCE</scope>
    <source>
        <strain evidence="9">CGMCC 1.15343</strain>
    </source>
</reference>
<evidence type="ECO:0000256" key="6">
    <source>
        <dbReference type="SAM" id="SignalP"/>
    </source>
</evidence>
<comment type="caution">
    <text evidence="9">The sequence shown here is derived from an EMBL/GenBank/DDBJ whole genome shotgun (WGS) entry which is preliminary data.</text>
</comment>
<dbReference type="Proteomes" id="UP000651668">
    <property type="component" value="Unassembled WGS sequence"/>
</dbReference>
<evidence type="ECO:0000256" key="3">
    <source>
        <dbReference type="ARBA" id="ARBA00022729"/>
    </source>
</evidence>
<evidence type="ECO:0000313" key="10">
    <source>
        <dbReference type="Proteomes" id="UP000651668"/>
    </source>
</evidence>
<dbReference type="SUPFAM" id="SSF48452">
    <property type="entry name" value="TPR-like"/>
    <property type="match status" value="1"/>
</dbReference>